<protein>
    <submittedName>
        <fullName evidence="1">Uncharacterized protein</fullName>
    </submittedName>
</protein>
<dbReference type="EMBL" id="CM056742">
    <property type="protein sequence ID" value="KAJ8678208.1"/>
    <property type="molecule type" value="Genomic_DNA"/>
</dbReference>
<name>A0ACC2P539_9HYME</name>
<organism evidence="1 2">
    <name type="scientific">Eretmocerus hayati</name>
    <dbReference type="NCBI Taxonomy" id="131215"/>
    <lineage>
        <taxon>Eukaryota</taxon>
        <taxon>Metazoa</taxon>
        <taxon>Ecdysozoa</taxon>
        <taxon>Arthropoda</taxon>
        <taxon>Hexapoda</taxon>
        <taxon>Insecta</taxon>
        <taxon>Pterygota</taxon>
        <taxon>Neoptera</taxon>
        <taxon>Endopterygota</taxon>
        <taxon>Hymenoptera</taxon>
        <taxon>Apocrita</taxon>
        <taxon>Proctotrupomorpha</taxon>
        <taxon>Chalcidoidea</taxon>
        <taxon>Aphelinidae</taxon>
        <taxon>Aphelininae</taxon>
        <taxon>Eretmocerus</taxon>
    </lineage>
</organism>
<proteinExistence type="predicted"/>
<accession>A0ACC2P539</accession>
<gene>
    <name evidence="1" type="ORF">QAD02_013995</name>
</gene>
<sequence>MRSLICKSAKECEIVLPRPEEVVLGFTNHGKEQDSPYIVHADFECVLIRLNGKLGPNTDDGDVQMIFDDDEENRLHHSINFEKPRSKLMDQAFQKHEPYIVRLYFHHRFDET</sequence>
<reference evidence="1" key="1">
    <citation type="submission" date="2023-04" db="EMBL/GenBank/DDBJ databases">
        <title>A chromosome-level genome assembly of the parasitoid wasp Eretmocerus hayati.</title>
        <authorList>
            <person name="Zhong Y."/>
            <person name="Liu S."/>
            <person name="Liu Y."/>
        </authorList>
    </citation>
    <scope>NUCLEOTIDE SEQUENCE</scope>
    <source>
        <strain evidence="1">ZJU_SS_LIU_2023</strain>
    </source>
</reference>
<evidence type="ECO:0000313" key="1">
    <source>
        <dbReference type="EMBL" id="KAJ8678208.1"/>
    </source>
</evidence>
<comment type="caution">
    <text evidence="1">The sequence shown here is derived from an EMBL/GenBank/DDBJ whole genome shotgun (WGS) entry which is preliminary data.</text>
</comment>
<keyword evidence="2" id="KW-1185">Reference proteome</keyword>
<evidence type="ECO:0000313" key="2">
    <source>
        <dbReference type="Proteomes" id="UP001239111"/>
    </source>
</evidence>
<dbReference type="Proteomes" id="UP001239111">
    <property type="component" value="Chromosome 2"/>
</dbReference>